<gene>
    <name evidence="2" type="ORF">N7463_001316</name>
</gene>
<evidence type="ECO:0000256" key="1">
    <source>
        <dbReference type="SAM" id="MobiDB-lite"/>
    </source>
</evidence>
<feature type="region of interest" description="Disordered" evidence="1">
    <location>
        <begin position="49"/>
        <end position="69"/>
    </location>
</feature>
<evidence type="ECO:0000313" key="2">
    <source>
        <dbReference type="EMBL" id="KAJ5520863.1"/>
    </source>
</evidence>
<dbReference type="OrthoDB" id="4343111at2759"/>
<name>A0A9W9Y6W4_9EURO</name>
<evidence type="ECO:0000313" key="3">
    <source>
        <dbReference type="Proteomes" id="UP001149954"/>
    </source>
</evidence>
<accession>A0A9W9Y6W4</accession>
<dbReference type="AlphaFoldDB" id="A0A9W9Y6W4"/>
<comment type="caution">
    <text evidence="2">The sequence shown here is derived from an EMBL/GenBank/DDBJ whole genome shotgun (WGS) entry which is preliminary data.</text>
</comment>
<reference evidence="2" key="1">
    <citation type="submission" date="2022-12" db="EMBL/GenBank/DDBJ databases">
        <authorList>
            <person name="Petersen C."/>
        </authorList>
    </citation>
    <scope>NUCLEOTIDE SEQUENCE</scope>
    <source>
        <strain evidence="2">IBT 29495</strain>
    </source>
</reference>
<organism evidence="2 3">
    <name type="scientific">Penicillium fimorum</name>
    <dbReference type="NCBI Taxonomy" id="1882269"/>
    <lineage>
        <taxon>Eukaryota</taxon>
        <taxon>Fungi</taxon>
        <taxon>Dikarya</taxon>
        <taxon>Ascomycota</taxon>
        <taxon>Pezizomycotina</taxon>
        <taxon>Eurotiomycetes</taxon>
        <taxon>Eurotiomycetidae</taxon>
        <taxon>Eurotiales</taxon>
        <taxon>Aspergillaceae</taxon>
        <taxon>Penicillium</taxon>
    </lineage>
</organism>
<dbReference type="Proteomes" id="UP001149954">
    <property type="component" value="Unassembled WGS sequence"/>
</dbReference>
<dbReference type="EMBL" id="JAPWDS010000001">
    <property type="protein sequence ID" value="KAJ5520863.1"/>
    <property type="molecule type" value="Genomic_DNA"/>
</dbReference>
<protein>
    <submittedName>
        <fullName evidence="2">Uncharacterized protein</fullName>
    </submittedName>
</protein>
<proteinExistence type="predicted"/>
<reference evidence="2" key="2">
    <citation type="journal article" date="2023" name="IMA Fungus">
        <title>Comparative genomic study of the Penicillium genus elucidates a diverse pangenome and 15 lateral gene transfer events.</title>
        <authorList>
            <person name="Petersen C."/>
            <person name="Sorensen T."/>
            <person name="Nielsen M.R."/>
            <person name="Sondergaard T.E."/>
            <person name="Sorensen J.L."/>
            <person name="Fitzpatrick D.A."/>
            <person name="Frisvad J.C."/>
            <person name="Nielsen K.L."/>
        </authorList>
    </citation>
    <scope>NUCLEOTIDE SEQUENCE</scope>
    <source>
        <strain evidence="2">IBT 29495</strain>
    </source>
</reference>
<keyword evidence="3" id="KW-1185">Reference proteome</keyword>
<sequence length="179" mass="19887">MADKKTGTSRPSFTDLVPDLTGESNWQLWKKNLRIYLNSQDRSYWGILTGKDKRPEDLPGTPVDLDDADFDNTASIADSTTSAASTAGAKPPSASAIKARTKLQDEWDDKDCIILAFLALAVEPNMSTYVTEGFTSAMVYQELKDLCEANISNNTSAKAIKWINWKYKPGVKPEEFVRK</sequence>